<evidence type="ECO:0000313" key="3">
    <source>
        <dbReference type="WBParaSite" id="Smp_337450.1"/>
    </source>
</evidence>
<keyword evidence="1" id="KW-0472">Membrane</keyword>
<dbReference type="AlphaFoldDB" id="A0A5K4FBD8"/>
<dbReference type="InParanoid" id="A0A5K4FBD8"/>
<evidence type="ECO:0000256" key="1">
    <source>
        <dbReference type="SAM" id="Phobius"/>
    </source>
</evidence>
<keyword evidence="1" id="KW-0812">Transmembrane</keyword>
<protein>
    <submittedName>
        <fullName evidence="3">Uncharacterized protein</fullName>
    </submittedName>
</protein>
<feature type="transmembrane region" description="Helical" evidence="1">
    <location>
        <begin position="6"/>
        <end position="24"/>
    </location>
</feature>
<keyword evidence="2" id="KW-1185">Reference proteome</keyword>
<reference evidence="3" key="2">
    <citation type="submission" date="2019-11" db="UniProtKB">
        <authorList>
            <consortium name="WormBaseParasite"/>
        </authorList>
    </citation>
    <scope>IDENTIFICATION</scope>
    <source>
        <strain evidence="3">Puerto Rican</strain>
    </source>
</reference>
<reference evidence="2" key="1">
    <citation type="journal article" date="2012" name="PLoS Negl. Trop. Dis.">
        <title>A systematically improved high quality genome and transcriptome of the human blood fluke Schistosoma mansoni.</title>
        <authorList>
            <person name="Protasio A.V."/>
            <person name="Tsai I.J."/>
            <person name="Babbage A."/>
            <person name="Nichol S."/>
            <person name="Hunt M."/>
            <person name="Aslett M.A."/>
            <person name="De Silva N."/>
            <person name="Velarde G.S."/>
            <person name="Anderson T.J."/>
            <person name="Clark R.C."/>
            <person name="Davidson C."/>
            <person name="Dillon G.P."/>
            <person name="Holroyd N.E."/>
            <person name="LoVerde P.T."/>
            <person name="Lloyd C."/>
            <person name="McQuillan J."/>
            <person name="Oliveira G."/>
            <person name="Otto T.D."/>
            <person name="Parker-Manuel S.J."/>
            <person name="Quail M.A."/>
            <person name="Wilson R.A."/>
            <person name="Zerlotini A."/>
            <person name="Dunne D.W."/>
            <person name="Berriman M."/>
        </authorList>
    </citation>
    <scope>NUCLEOTIDE SEQUENCE [LARGE SCALE GENOMIC DNA]</scope>
    <source>
        <strain evidence="2">Puerto Rican</strain>
    </source>
</reference>
<sequence length="75" mass="8748">MMNYLIIIWYFVRLPLFYVLLQNISNLNDPRKAKLIKEEETSSATTETDNTTNELKVTTNETESHLVNICDLKIV</sequence>
<proteinExistence type="predicted"/>
<keyword evidence="1" id="KW-1133">Transmembrane helix</keyword>
<name>A0A5K4FBD8_SCHMA</name>
<evidence type="ECO:0000313" key="2">
    <source>
        <dbReference type="Proteomes" id="UP000008854"/>
    </source>
</evidence>
<dbReference type="WBParaSite" id="Smp_337450.1">
    <property type="protein sequence ID" value="Smp_337450.1"/>
    <property type="gene ID" value="Smp_337450"/>
</dbReference>
<dbReference type="Proteomes" id="UP000008854">
    <property type="component" value="Unassembled WGS sequence"/>
</dbReference>
<accession>A0A5K4FBD8</accession>
<organism evidence="2 3">
    <name type="scientific">Schistosoma mansoni</name>
    <name type="common">Blood fluke</name>
    <dbReference type="NCBI Taxonomy" id="6183"/>
    <lineage>
        <taxon>Eukaryota</taxon>
        <taxon>Metazoa</taxon>
        <taxon>Spiralia</taxon>
        <taxon>Lophotrochozoa</taxon>
        <taxon>Platyhelminthes</taxon>
        <taxon>Trematoda</taxon>
        <taxon>Digenea</taxon>
        <taxon>Strigeidida</taxon>
        <taxon>Schistosomatoidea</taxon>
        <taxon>Schistosomatidae</taxon>
        <taxon>Schistosoma</taxon>
    </lineage>
</organism>